<organism evidence="3 4">
    <name type="scientific">Candidatus Phaeomarinibacter ectocarpi</name>
    <dbReference type="NCBI Taxonomy" id="1458461"/>
    <lineage>
        <taxon>Bacteria</taxon>
        <taxon>Pseudomonadati</taxon>
        <taxon>Pseudomonadota</taxon>
        <taxon>Alphaproteobacteria</taxon>
        <taxon>Hyphomicrobiales</taxon>
        <taxon>Parvibaculaceae</taxon>
        <taxon>Candidatus Phaeomarinibacter</taxon>
    </lineage>
</organism>
<gene>
    <name evidence="3" type="ORF">BN1012_Phect1697</name>
</gene>
<keyword evidence="4" id="KW-1185">Reference proteome</keyword>
<dbReference type="Proteomes" id="UP000032160">
    <property type="component" value="Chromosome I"/>
</dbReference>
<dbReference type="HOGENOM" id="CLU_057068_1_1_5"/>
<dbReference type="InterPro" id="IPR013974">
    <property type="entry name" value="SAF"/>
</dbReference>
<sequence>MSVARIAVLILAVLAAAAAAWLASSFVGTDVQQVQAPEPQIVTDEVLVAARDLQVGAKVTPGDMRWQTWPTEALASGYVVKNQTPDAMIAMQGALVRSAMMQGEPITNGKVIDTTSAGFMAARLGKGMRAVSVAISPETGAGGFILPGDRVDVIVTHESRNDTGRDSIVVSDTVLANVRVLAIDQAFGETNDDTGEKIAVGKTATLELTPKQAETLARSQAMGDLWLSLRSLEDTATGGPVDTGVLGKNRNTQARRGSAVTVVRYGVQSLELPRTGQ</sequence>
<dbReference type="Pfam" id="PF16976">
    <property type="entry name" value="RcpC"/>
    <property type="match status" value="1"/>
</dbReference>
<reference evidence="3 4" key="1">
    <citation type="journal article" date="2014" name="Front. Genet.">
        <title>Genome and metabolic network of "Candidatus Phaeomarinobacter ectocarpi" Ec32, a new candidate genus of Alphaproteobacteria frequently associated with brown algae.</title>
        <authorList>
            <person name="Dittami S.M."/>
            <person name="Barbeyron T."/>
            <person name="Boyen C."/>
            <person name="Cambefort J."/>
            <person name="Collet G."/>
            <person name="Delage L."/>
            <person name="Gobet A."/>
            <person name="Groisillier A."/>
            <person name="Leblanc C."/>
            <person name="Michel G."/>
            <person name="Scornet D."/>
            <person name="Siegel A."/>
            <person name="Tapia J.E."/>
            <person name="Tonon T."/>
        </authorList>
    </citation>
    <scope>NUCLEOTIDE SEQUENCE [LARGE SCALE GENOMIC DNA]</scope>
    <source>
        <strain evidence="3 4">Ec32</strain>
    </source>
</reference>
<dbReference type="OrthoDB" id="163768at2"/>
<dbReference type="KEGG" id="pect:BN1012_Phect1697"/>
<dbReference type="NCBIfam" id="TIGR03177">
    <property type="entry name" value="pilus_cpaB"/>
    <property type="match status" value="1"/>
</dbReference>
<protein>
    <submittedName>
        <fullName evidence="3">Flp pilus assembly protein RcpC/CpaB</fullName>
    </submittedName>
</protein>
<dbReference type="STRING" id="1458461.BN1012_Phect1697"/>
<evidence type="ECO:0000313" key="4">
    <source>
        <dbReference type="Proteomes" id="UP000032160"/>
    </source>
</evidence>
<dbReference type="EMBL" id="HG966617">
    <property type="protein sequence ID" value="CDO59911.1"/>
    <property type="molecule type" value="Genomic_DNA"/>
</dbReference>
<evidence type="ECO:0000259" key="2">
    <source>
        <dbReference type="SMART" id="SM00858"/>
    </source>
</evidence>
<dbReference type="RefSeq" id="WP_043948075.1">
    <property type="nucleotide sequence ID" value="NZ_HG966617.1"/>
</dbReference>
<proteinExistence type="predicted"/>
<feature type="domain" description="SAF" evidence="2">
    <location>
        <begin position="44"/>
        <end position="112"/>
    </location>
</feature>
<dbReference type="PATRIC" id="fig|1458461.3.peg.1699"/>
<name>X5MN96_9HYPH</name>
<dbReference type="SMART" id="SM00858">
    <property type="entry name" value="SAF"/>
    <property type="match status" value="1"/>
</dbReference>
<evidence type="ECO:0000313" key="3">
    <source>
        <dbReference type="EMBL" id="CDO59911.1"/>
    </source>
</evidence>
<feature type="signal peptide" evidence="1">
    <location>
        <begin position="1"/>
        <end position="23"/>
    </location>
</feature>
<keyword evidence="1" id="KW-0732">Signal</keyword>
<accession>X5MN96</accession>
<dbReference type="InterPro" id="IPR017592">
    <property type="entry name" value="Pilus_assmbl_Flp-typ_CpaB"/>
</dbReference>
<evidence type="ECO:0000256" key="1">
    <source>
        <dbReference type="SAM" id="SignalP"/>
    </source>
</evidence>
<dbReference type="Pfam" id="PF08666">
    <property type="entry name" value="SAF"/>
    <property type="match status" value="1"/>
</dbReference>
<feature type="chain" id="PRO_5004960162" evidence="1">
    <location>
        <begin position="24"/>
        <end position="277"/>
    </location>
</feature>
<dbReference type="InterPro" id="IPR031571">
    <property type="entry name" value="RcpC_dom"/>
</dbReference>
<dbReference type="AlphaFoldDB" id="X5MN96"/>
<dbReference type="CDD" id="cd11614">
    <property type="entry name" value="SAF_CpaB_FlgA_like"/>
    <property type="match status" value="1"/>
</dbReference>